<proteinExistence type="predicted"/>
<dbReference type="AlphaFoldDB" id="A0AAU9NQE7"/>
<protein>
    <submittedName>
        <fullName evidence="1">Uncharacterized protein</fullName>
    </submittedName>
</protein>
<name>A0AAU9NQE7_9ASTR</name>
<dbReference type="EMBL" id="CAKMRJ010005412">
    <property type="protein sequence ID" value="CAH1439860.1"/>
    <property type="molecule type" value="Genomic_DNA"/>
</dbReference>
<gene>
    <name evidence="1" type="ORF">LVIROSA_LOCUS26030</name>
</gene>
<dbReference type="Proteomes" id="UP001157418">
    <property type="component" value="Unassembled WGS sequence"/>
</dbReference>
<keyword evidence="2" id="KW-1185">Reference proteome</keyword>
<accession>A0AAU9NQE7</accession>
<comment type="caution">
    <text evidence="1">The sequence shown here is derived from an EMBL/GenBank/DDBJ whole genome shotgun (WGS) entry which is preliminary data.</text>
</comment>
<evidence type="ECO:0000313" key="2">
    <source>
        <dbReference type="Proteomes" id="UP001157418"/>
    </source>
</evidence>
<sequence>MEYSCSSCHDLETDIEKQPKHGHQLGHDFNGPGDFIGQVVSTEPIRVINDNAREIRLMSIVAQDLSIADIDLNVESSISTTQLNTKTVVAKPEDYYFRFQIQNIDDIPDYNDDQGRQKIPGEFNTMLNRKFVFKVQISKFNLENNYHAYTVHKMTNYEIVVGVVFKQSPAYEENSIHSDVYFTLKSPIEIVTTTKSFEWSSSKDGVAPHTLKIPKMGKLE</sequence>
<evidence type="ECO:0000313" key="1">
    <source>
        <dbReference type="EMBL" id="CAH1439860.1"/>
    </source>
</evidence>
<organism evidence="1 2">
    <name type="scientific">Lactuca virosa</name>
    <dbReference type="NCBI Taxonomy" id="75947"/>
    <lineage>
        <taxon>Eukaryota</taxon>
        <taxon>Viridiplantae</taxon>
        <taxon>Streptophyta</taxon>
        <taxon>Embryophyta</taxon>
        <taxon>Tracheophyta</taxon>
        <taxon>Spermatophyta</taxon>
        <taxon>Magnoliopsida</taxon>
        <taxon>eudicotyledons</taxon>
        <taxon>Gunneridae</taxon>
        <taxon>Pentapetalae</taxon>
        <taxon>asterids</taxon>
        <taxon>campanulids</taxon>
        <taxon>Asterales</taxon>
        <taxon>Asteraceae</taxon>
        <taxon>Cichorioideae</taxon>
        <taxon>Cichorieae</taxon>
        <taxon>Lactucinae</taxon>
        <taxon>Lactuca</taxon>
    </lineage>
</organism>
<reference evidence="1 2" key="1">
    <citation type="submission" date="2022-01" db="EMBL/GenBank/DDBJ databases">
        <authorList>
            <person name="Xiong W."/>
            <person name="Schranz E."/>
        </authorList>
    </citation>
    <scope>NUCLEOTIDE SEQUENCE [LARGE SCALE GENOMIC DNA]</scope>
</reference>